<proteinExistence type="predicted"/>
<accession>A0A8H6TQ81</accession>
<dbReference type="Pfam" id="PF18758">
    <property type="entry name" value="KDZ"/>
    <property type="match status" value="1"/>
</dbReference>
<dbReference type="Proteomes" id="UP000613580">
    <property type="component" value="Unassembled WGS sequence"/>
</dbReference>
<dbReference type="AlphaFoldDB" id="A0A8H6TQ81"/>
<dbReference type="PANTHER" id="PTHR33104">
    <property type="entry name" value="SI:DKEY-29D5.2"/>
    <property type="match status" value="1"/>
</dbReference>
<evidence type="ECO:0000259" key="2">
    <source>
        <dbReference type="Pfam" id="PF18803"/>
    </source>
</evidence>
<feature type="compositionally biased region" description="Acidic residues" evidence="1">
    <location>
        <begin position="1181"/>
        <end position="1206"/>
    </location>
</feature>
<feature type="compositionally biased region" description="Polar residues" evidence="1">
    <location>
        <begin position="247"/>
        <end position="262"/>
    </location>
</feature>
<evidence type="ECO:0000313" key="4">
    <source>
        <dbReference type="Proteomes" id="UP000613580"/>
    </source>
</evidence>
<protein>
    <submittedName>
        <fullName evidence="3">CxC2 domain-containing protein</fullName>
    </submittedName>
</protein>
<feature type="region of interest" description="Disordered" evidence="1">
    <location>
        <begin position="247"/>
        <end position="277"/>
    </location>
</feature>
<feature type="domain" description="CxC2-like cysteine cluster KDZ transposase-associated" evidence="2">
    <location>
        <begin position="308"/>
        <end position="374"/>
    </location>
</feature>
<evidence type="ECO:0000313" key="3">
    <source>
        <dbReference type="EMBL" id="KAF7321124.1"/>
    </source>
</evidence>
<dbReference type="PANTHER" id="PTHR33104:SF2">
    <property type="entry name" value="CXC3 LIKE CYSTEINE CLUSTER DOMAIN-CONTAINING PROTEIN"/>
    <property type="match status" value="1"/>
</dbReference>
<feature type="region of interest" description="Disordered" evidence="1">
    <location>
        <begin position="1180"/>
        <end position="1206"/>
    </location>
</feature>
<dbReference type="Pfam" id="PF18803">
    <property type="entry name" value="CxC2"/>
    <property type="match status" value="1"/>
</dbReference>
<reference evidence="3" key="1">
    <citation type="submission" date="2020-05" db="EMBL/GenBank/DDBJ databases">
        <title>Mycena genomes resolve the evolution of fungal bioluminescence.</title>
        <authorList>
            <person name="Tsai I.J."/>
        </authorList>
    </citation>
    <scope>NUCLEOTIDE SEQUENCE</scope>
    <source>
        <strain evidence="3">110903Hualien_Pintung</strain>
    </source>
</reference>
<dbReference type="OrthoDB" id="3214502at2759"/>
<gene>
    <name evidence="3" type="ORF">HMN09_00200400</name>
</gene>
<comment type="caution">
    <text evidence="3">The sequence shown here is derived from an EMBL/GenBank/DDBJ whole genome shotgun (WGS) entry which is preliminary data.</text>
</comment>
<keyword evidence="4" id="KW-1185">Reference proteome</keyword>
<dbReference type="EMBL" id="JACAZE010000002">
    <property type="protein sequence ID" value="KAF7321124.1"/>
    <property type="molecule type" value="Genomic_DNA"/>
</dbReference>
<dbReference type="InterPro" id="IPR040521">
    <property type="entry name" value="KDZ"/>
</dbReference>
<evidence type="ECO:0000256" key="1">
    <source>
        <dbReference type="SAM" id="MobiDB-lite"/>
    </source>
</evidence>
<sequence>MYHEQRKENFESGFSVYHNDGWELREPAHPFENSHHYDDFVQDVAQAFHRNQHIVNQRLNGGSLPDVSDFHHNNRLVRTLNNRTNAELGRIDLYHHGLYARLMETLPLTENLCTLSLRLCALRDRRWGRDFEDPASTDNRRIHSETVVVQPPSPVKRARIRLNEIHHGSAIRQQAVDESQRYDADYGEDDVSVKNAKAAAEQRAMERLTRPAATCAQNAPLREPNIVVVPATVADFSARSAALQRISPTRFTSSRNGPVPTSNERRSAISASTSNSGIQSAKAALSPDLAAKTSWSWPAMAYTKCPSRFAGCQTDSEPNHIQLLKGGWYPSTTTDPRTCATLECLDTFEYLTLHGKTTPYDFYAALESLTDGTGIKPPDRYAVFLRISRQYSHLMLLKRGGRAYDRFGVLGTGPGDLALRCPACPRPGVNLPKDWEKAPPEDRCLYVVVLAIDACFRLKRRLISNEVRDPGLGTGWAYMVEWEPYRQFILLHKNQKEMSSCSGLRAVDYANTKFSRGYSVTGVGMGICARHEVVLPTSVGDLQAGERFCNMDYIVGSFLRHIHHLLFKILSYDIACQWTKNLASRVKKLPHLVRFKLVSALFQFAIPKLHIKGHLLLCQVLFALLLMLGAGMTDGEAIERSWSMIGGVATSTRVCGPGARWDKLDNHWSFWNWTKTLRMAAQLRRRRDNAIEQAARQQEAFEDFSLQQAEHVPRWMEMVREYEKQLETKNADEIEKMKNPYRPSIEGKSERDVRQMYQQEEAQQQELGAIPLVDVSPSEFVVLMLEVESEQRRIRALADLNKKSSSQMSLRKKRRALNARIRRLRTLQATYMPAALRILEQLDLPQTTHAERVPLLPPSALSATERANGGTKDGLVEIEQGFRDAQCRSALASLLVHLHVKARLALYKKQHARGQGMNTRSRTLLEQNERKILSCSDKYQSAWKALVAIAGGEDKVTWKKLKKDDIRCMAEPEDAAKKERVKRAAERARQQRKVQLVHAGIGLMPTTDDEMEESDDEDADAEREAQELFSGTRLERAREANALFKHGEGKHEVSWIWTMAALGGEGNEQMDEALRIEWAKTFARKRRWQEESRMSAEDLRRIPESFKYEERVWVKRGAGLDVEALGTELTEGMLAYAMKQAEMYRELARRAVATSTEEKPNPRRAGVRYRAEEWYGRMASDEGDGAIDSEAEDEFGNASDEAADDE</sequence>
<name>A0A8H6TQ81_MYCCL</name>
<dbReference type="InterPro" id="IPR041457">
    <property type="entry name" value="CxC2_KDZ-assoc"/>
</dbReference>
<organism evidence="3 4">
    <name type="scientific">Mycena chlorophos</name>
    <name type="common">Agaric fungus</name>
    <name type="synonym">Agaricus chlorophos</name>
    <dbReference type="NCBI Taxonomy" id="658473"/>
    <lineage>
        <taxon>Eukaryota</taxon>
        <taxon>Fungi</taxon>
        <taxon>Dikarya</taxon>
        <taxon>Basidiomycota</taxon>
        <taxon>Agaricomycotina</taxon>
        <taxon>Agaricomycetes</taxon>
        <taxon>Agaricomycetidae</taxon>
        <taxon>Agaricales</taxon>
        <taxon>Marasmiineae</taxon>
        <taxon>Mycenaceae</taxon>
        <taxon>Mycena</taxon>
    </lineage>
</organism>